<comment type="caution">
    <text evidence="4">The sequence shown here is derived from an EMBL/GenBank/DDBJ whole genome shotgun (WGS) entry which is preliminary data.</text>
</comment>
<dbReference type="GO" id="GO:0016491">
    <property type="term" value="F:oxidoreductase activity"/>
    <property type="evidence" value="ECO:0007669"/>
    <property type="project" value="UniProtKB-KW"/>
</dbReference>
<keyword evidence="3" id="KW-0472">Membrane</keyword>
<evidence type="ECO:0000256" key="3">
    <source>
        <dbReference type="SAM" id="Phobius"/>
    </source>
</evidence>
<dbReference type="InterPro" id="IPR036111">
    <property type="entry name" value="Mal/L-sulfo/L-lacto_DH-like_sf"/>
</dbReference>
<reference evidence="4" key="1">
    <citation type="journal article" date="2014" name="Front. Microbiol.">
        <title>High frequency of phylogenetically diverse reductive dehalogenase-homologous genes in deep subseafloor sedimentary metagenomes.</title>
        <authorList>
            <person name="Kawai M."/>
            <person name="Futagami T."/>
            <person name="Toyoda A."/>
            <person name="Takaki Y."/>
            <person name="Nishi S."/>
            <person name="Hori S."/>
            <person name="Arai W."/>
            <person name="Tsubouchi T."/>
            <person name="Morono Y."/>
            <person name="Uchiyama I."/>
            <person name="Ito T."/>
            <person name="Fujiyama A."/>
            <person name="Inagaki F."/>
            <person name="Takami H."/>
        </authorList>
    </citation>
    <scope>NUCLEOTIDE SEQUENCE</scope>
    <source>
        <strain evidence="4">Expedition CK06-06</strain>
    </source>
</reference>
<sequence length="172" mass="18772">MDLSLSAVAGGKLLLASKKGEKIPLGWGTDRTGRPTDDPDKAFNGFLLPVGGYKGLGLAYAVELLTGVITGGVFLNAMKGMYKYPDDPSLTSHLMVAINVAAIMDQDELQKRMKTFIKEIHDSPMWDSSKEMLIPGEVEYLSMLKRKKEGIPLPNQLYEELMAIGKKLSVPG</sequence>
<dbReference type="PANTHER" id="PTHR11091:SF0">
    <property type="entry name" value="MALATE DEHYDROGENASE"/>
    <property type="match status" value="1"/>
</dbReference>
<evidence type="ECO:0000256" key="1">
    <source>
        <dbReference type="ARBA" id="ARBA00006056"/>
    </source>
</evidence>
<dbReference type="PANTHER" id="PTHR11091">
    <property type="entry name" value="OXIDOREDUCTASE-RELATED"/>
    <property type="match status" value="1"/>
</dbReference>
<feature type="transmembrane region" description="Helical" evidence="3">
    <location>
        <begin position="57"/>
        <end position="75"/>
    </location>
</feature>
<evidence type="ECO:0000313" key="4">
    <source>
        <dbReference type="EMBL" id="GAG44456.1"/>
    </source>
</evidence>
<accession>X0Z7D7</accession>
<keyword evidence="2" id="KW-0560">Oxidoreductase</keyword>
<dbReference type="Gene3D" id="3.30.1370.60">
    <property type="entry name" value="Hypothetical oxidoreductase yiak, domain 2"/>
    <property type="match status" value="1"/>
</dbReference>
<dbReference type="EMBL" id="BARS01055311">
    <property type="protein sequence ID" value="GAG44456.1"/>
    <property type="molecule type" value="Genomic_DNA"/>
</dbReference>
<protein>
    <recommendedName>
        <fullName evidence="5">Malate dehydrogenase</fullName>
    </recommendedName>
</protein>
<dbReference type="SUPFAM" id="SSF89733">
    <property type="entry name" value="L-sulfolactate dehydrogenase-like"/>
    <property type="match status" value="1"/>
</dbReference>
<evidence type="ECO:0008006" key="5">
    <source>
        <dbReference type="Google" id="ProtNLM"/>
    </source>
</evidence>
<name>X0Z7D7_9ZZZZ</name>
<dbReference type="AlphaFoldDB" id="X0Z7D7"/>
<evidence type="ECO:0000256" key="2">
    <source>
        <dbReference type="ARBA" id="ARBA00023002"/>
    </source>
</evidence>
<comment type="similarity">
    <text evidence="1">Belongs to the LDH2/MDH2 oxidoreductase family.</text>
</comment>
<feature type="non-terminal residue" evidence="4">
    <location>
        <position position="172"/>
    </location>
</feature>
<keyword evidence="3" id="KW-0812">Transmembrane</keyword>
<dbReference type="Pfam" id="PF02615">
    <property type="entry name" value="Ldh_2"/>
    <property type="match status" value="1"/>
</dbReference>
<gene>
    <name evidence="4" type="ORF">S01H1_81689</name>
</gene>
<dbReference type="InterPro" id="IPR003767">
    <property type="entry name" value="Malate/L-lactate_DH-like"/>
</dbReference>
<dbReference type="InterPro" id="IPR043143">
    <property type="entry name" value="Mal/L-sulf/L-lact_DH-like_NADP"/>
</dbReference>
<proteinExistence type="inferred from homology"/>
<organism evidence="4">
    <name type="scientific">marine sediment metagenome</name>
    <dbReference type="NCBI Taxonomy" id="412755"/>
    <lineage>
        <taxon>unclassified sequences</taxon>
        <taxon>metagenomes</taxon>
        <taxon>ecological metagenomes</taxon>
    </lineage>
</organism>
<keyword evidence="3" id="KW-1133">Transmembrane helix</keyword>